<evidence type="ECO:0000313" key="5">
    <source>
        <dbReference type="Proteomes" id="UP001185779"/>
    </source>
</evidence>
<sequence length="314" mass="31946">MSSHRRLFRSVVSACAVVTAVSVLVAGCSSDSDDDTGTGSATSAGCVNESPSRAAGAAPVPISPATVTLVDAGEGERRVASPAPDTSSTQSVTLVTTSEVASPGSADAETVETPLTARFSCTDRSEVELELGTVTSPDASLNGQLPAMAGTKAGLTTGPGLAPVALRLAPPEQAGEEARLAVEQSLVTALNTSIALPTEPIAVGARWRTERVISAAATVTQTIDARLSAWDGNRLTIQFSAEETPVNSVFAIPGGNDTLTISRFSSEGGGTVEVDLTRGLPVGGELTYTGARELVGADPSRPLVQKTGLTVTWR</sequence>
<dbReference type="PROSITE" id="PS51257">
    <property type="entry name" value="PROKAR_LIPOPROTEIN"/>
    <property type="match status" value="1"/>
</dbReference>
<evidence type="ECO:0000313" key="3">
    <source>
        <dbReference type="EMBL" id="MDV6306210.1"/>
    </source>
</evidence>
<name>A0AAE4R6Z4_9ACTN</name>
<accession>A0AAE4R6Z4</accession>
<gene>
    <name evidence="3" type="ORF">R3P94_02435</name>
    <name evidence="4" type="ORF">R3Q15_15105</name>
</gene>
<comment type="caution">
    <text evidence="4">The sequence shown here is derived from an EMBL/GenBank/DDBJ whole genome shotgun (WGS) entry which is preliminary data.</text>
</comment>
<feature type="region of interest" description="Disordered" evidence="1">
    <location>
        <begin position="29"/>
        <end position="60"/>
    </location>
</feature>
<evidence type="ECO:0000256" key="1">
    <source>
        <dbReference type="SAM" id="MobiDB-lite"/>
    </source>
</evidence>
<evidence type="ECO:0000256" key="2">
    <source>
        <dbReference type="SAM" id="SignalP"/>
    </source>
</evidence>
<keyword evidence="5" id="KW-1185">Reference proteome</keyword>
<dbReference type="GeneID" id="77173477"/>
<dbReference type="Proteomes" id="UP001185922">
    <property type="component" value="Unassembled WGS sequence"/>
</dbReference>
<feature type="signal peptide" evidence="2">
    <location>
        <begin position="1"/>
        <end position="25"/>
    </location>
</feature>
<dbReference type="EMBL" id="JAWLKH010000016">
    <property type="protein sequence ID" value="MDV6313207.1"/>
    <property type="molecule type" value="Genomic_DNA"/>
</dbReference>
<dbReference type="AlphaFoldDB" id="A0AAE4R6Z4"/>
<dbReference type="RefSeq" id="WP_006438688.1">
    <property type="nucleotide sequence ID" value="NZ_CP091855.1"/>
</dbReference>
<organism evidence="4 6">
    <name type="scientific">Gordonia amicalis</name>
    <dbReference type="NCBI Taxonomy" id="89053"/>
    <lineage>
        <taxon>Bacteria</taxon>
        <taxon>Bacillati</taxon>
        <taxon>Actinomycetota</taxon>
        <taxon>Actinomycetes</taxon>
        <taxon>Mycobacteriales</taxon>
        <taxon>Gordoniaceae</taxon>
        <taxon>Gordonia</taxon>
    </lineage>
</organism>
<feature type="chain" id="PRO_5042190319" description="Lipoprotein" evidence="2">
    <location>
        <begin position="26"/>
        <end position="314"/>
    </location>
</feature>
<dbReference type="Proteomes" id="UP001185779">
    <property type="component" value="Unassembled WGS sequence"/>
</dbReference>
<protein>
    <recommendedName>
        <fullName evidence="7">Lipoprotein</fullName>
    </recommendedName>
</protein>
<dbReference type="EMBL" id="JAWLKI010000002">
    <property type="protein sequence ID" value="MDV6306210.1"/>
    <property type="molecule type" value="Genomic_DNA"/>
</dbReference>
<evidence type="ECO:0008006" key="7">
    <source>
        <dbReference type="Google" id="ProtNLM"/>
    </source>
</evidence>
<keyword evidence="2" id="KW-0732">Signal</keyword>
<evidence type="ECO:0000313" key="6">
    <source>
        <dbReference type="Proteomes" id="UP001185922"/>
    </source>
</evidence>
<proteinExistence type="predicted"/>
<feature type="compositionally biased region" description="Low complexity" evidence="1">
    <location>
        <begin position="37"/>
        <end position="46"/>
    </location>
</feature>
<evidence type="ECO:0000313" key="4">
    <source>
        <dbReference type="EMBL" id="MDV6313207.1"/>
    </source>
</evidence>
<reference evidence="4 5" key="1">
    <citation type="submission" date="2023-10" db="EMBL/GenBank/DDBJ databases">
        <title>Development of a sustainable strategy for remediation of hydrocarbon-contaminated territories based on the waste exchange concept.</title>
        <authorList>
            <person name="Krivoruchko A."/>
        </authorList>
    </citation>
    <scope>NUCLEOTIDE SEQUENCE</scope>
    <source>
        <strain evidence="3 5">IEGM 1266</strain>
        <strain evidence="4">IEGM 1279</strain>
    </source>
</reference>